<name>A0A0A8ZK49_ARUDO</name>
<reference evidence="1" key="1">
    <citation type="submission" date="2014-09" db="EMBL/GenBank/DDBJ databases">
        <authorList>
            <person name="Magalhaes I.L.F."/>
            <person name="Oliveira U."/>
            <person name="Santos F.R."/>
            <person name="Vidigal T.H.D.A."/>
            <person name="Brescovit A.D."/>
            <person name="Santos A.J."/>
        </authorList>
    </citation>
    <scope>NUCLEOTIDE SEQUENCE</scope>
    <source>
        <tissue evidence="1">Shoot tissue taken approximately 20 cm above the soil surface</tissue>
    </source>
</reference>
<evidence type="ECO:0000313" key="1">
    <source>
        <dbReference type="EMBL" id="JAD38058.1"/>
    </source>
</evidence>
<organism evidence="1">
    <name type="scientific">Arundo donax</name>
    <name type="common">Giant reed</name>
    <name type="synonym">Donax arundinaceus</name>
    <dbReference type="NCBI Taxonomy" id="35708"/>
    <lineage>
        <taxon>Eukaryota</taxon>
        <taxon>Viridiplantae</taxon>
        <taxon>Streptophyta</taxon>
        <taxon>Embryophyta</taxon>
        <taxon>Tracheophyta</taxon>
        <taxon>Spermatophyta</taxon>
        <taxon>Magnoliopsida</taxon>
        <taxon>Liliopsida</taxon>
        <taxon>Poales</taxon>
        <taxon>Poaceae</taxon>
        <taxon>PACMAD clade</taxon>
        <taxon>Arundinoideae</taxon>
        <taxon>Arundineae</taxon>
        <taxon>Arundo</taxon>
    </lineage>
</organism>
<reference evidence="1" key="2">
    <citation type="journal article" date="2015" name="Data Brief">
        <title>Shoot transcriptome of the giant reed, Arundo donax.</title>
        <authorList>
            <person name="Barrero R.A."/>
            <person name="Guerrero F.D."/>
            <person name="Moolhuijzen P."/>
            <person name="Goolsby J.A."/>
            <person name="Tidwell J."/>
            <person name="Bellgard S.E."/>
            <person name="Bellgard M.I."/>
        </authorList>
    </citation>
    <scope>NUCLEOTIDE SEQUENCE</scope>
    <source>
        <tissue evidence="1">Shoot tissue taken approximately 20 cm above the soil surface</tissue>
    </source>
</reference>
<accession>A0A0A8ZK49</accession>
<proteinExistence type="predicted"/>
<sequence length="24" mass="2636">MNPTCISFLSPCVLLWTISILNIG</sequence>
<dbReference type="AlphaFoldDB" id="A0A0A8ZK49"/>
<dbReference type="EMBL" id="GBRH01259837">
    <property type="protein sequence ID" value="JAD38058.1"/>
    <property type="molecule type" value="Transcribed_RNA"/>
</dbReference>
<protein>
    <submittedName>
        <fullName evidence="1">Uncharacterized protein</fullName>
    </submittedName>
</protein>